<dbReference type="InterPro" id="IPR036388">
    <property type="entry name" value="WH-like_DNA-bd_sf"/>
</dbReference>
<keyword evidence="5" id="KW-0804">Transcription</keyword>
<dbReference type="InterPro" id="IPR007627">
    <property type="entry name" value="RNA_pol_sigma70_r2"/>
</dbReference>
<organism evidence="8 9">
    <name type="scientific">Heyndrickxia vini</name>
    <dbReference type="NCBI Taxonomy" id="1476025"/>
    <lineage>
        <taxon>Bacteria</taxon>
        <taxon>Bacillati</taxon>
        <taxon>Bacillota</taxon>
        <taxon>Bacilli</taxon>
        <taxon>Bacillales</taxon>
        <taxon>Bacillaceae</taxon>
        <taxon>Heyndrickxia</taxon>
    </lineage>
</organism>
<dbReference type="PANTHER" id="PTHR43133:SF8">
    <property type="entry name" value="RNA POLYMERASE SIGMA FACTOR HI_1459-RELATED"/>
    <property type="match status" value="1"/>
</dbReference>
<dbReference type="Pfam" id="PF08281">
    <property type="entry name" value="Sigma70_r4_2"/>
    <property type="match status" value="1"/>
</dbReference>
<dbReference type="NCBIfam" id="TIGR02937">
    <property type="entry name" value="sigma70-ECF"/>
    <property type="match status" value="1"/>
</dbReference>
<keyword evidence="4" id="KW-0238">DNA-binding</keyword>
<dbReference type="InterPro" id="IPR013325">
    <property type="entry name" value="RNA_pol_sigma_r2"/>
</dbReference>
<dbReference type="Gene3D" id="1.10.10.10">
    <property type="entry name" value="Winged helix-like DNA-binding domain superfamily/Winged helix DNA-binding domain"/>
    <property type="match status" value="1"/>
</dbReference>
<evidence type="ECO:0000256" key="1">
    <source>
        <dbReference type="ARBA" id="ARBA00010641"/>
    </source>
</evidence>
<dbReference type="InterPro" id="IPR013324">
    <property type="entry name" value="RNA_pol_sigma_r3/r4-like"/>
</dbReference>
<evidence type="ECO:0000259" key="6">
    <source>
        <dbReference type="Pfam" id="PF04542"/>
    </source>
</evidence>
<dbReference type="PANTHER" id="PTHR43133">
    <property type="entry name" value="RNA POLYMERASE ECF-TYPE SIGMA FACTO"/>
    <property type="match status" value="1"/>
</dbReference>
<reference evidence="8 9" key="1">
    <citation type="submission" date="2020-11" db="EMBL/GenBank/DDBJ databases">
        <title>Taxonomic evaluation of the Bacillus sporothermodurans group of bacteria based on whole genome sequences.</title>
        <authorList>
            <person name="Fiedler G."/>
            <person name="Herbstmann A.-D."/>
            <person name="Doll E."/>
            <person name="Wenning M."/>
            <person name="Brinks E."/>
            <person name="Kabisch J."/>
            <person name="Breitenwieser F."/>
            <person name="Lappann M."/>
            <person name="Boehnlein C."/>
            <person name="Franz C."/>
        </authorList>
    </citation>
    <scope>NUCLEOTIDE SEQUENCE [LARGE SCALE GENOMIC DNA]</scope>
    <source>
        <strain evidence="8 9">JCM 19841</strain>
    </source>
</reference>
<evidence type="ECO:0000256" key="3">
    <source>
        <dbReference type="ARBA" id="ARBA00023082"/>
    </source>
</evidence>
<evidence type="ECO:0000256" key="2">
    <source>
        <dbReference type="ARBA" id="ARBA00023015"/>
    </source>
</evidence>
<evidence type="ECO:0000256" key="4">
    <source>
        <dbReference type="ARBA" id="ARBA00023125"/>
    </source>
</evidence>
<evidence type="ECO:0000313" key="9">
    <source>
        <dbReference type="Proteomes" id="UP000595691"/>
    </source>
</evidence>
<dbReference type="RefSeq" id="WP_202780460.1">
    <property type="nucleotide sequence ID" value="NZ_CP065425.1"/>
</dbReference>
<dbReference type="InterPro" id="IPR014284">
    <property type="entry name" value="RNA_pol_sigma-70_dom"/>
</dbReference>
<feature type="domain" description="RNA polymerase sigma-70 region 2" evidence="6">
    <location>
        <begin position="19"/>
        <end position="83"/>
    </location>
</feature>
<sequence length="228" mass="26438">MKTKLGYESMNKQLQLINWYPALKRYCRSITRSEWDGDDLAQETMIKMYRSYVGKDCNSNKISLALLYKIAHNHWIDQLRKTKETTATHKELSYEPMKGLADLYSNIEKLVNHLTPKQTIIFLLKDVFEYSLADISAQLAMSEGSIKASLFRSRNRLKSIEIKEESENHSLITDVKDQMFHQTILEAIRQENPSLLIKQFYEIKMKETGSVSSPSSHFTPQCLHLQAA</sequence>
<keyword evidence="9" id="KW-1185">Reference proteome</keyword>
<gene>
    <name evidence="8" type="ORF">I5776_10010</name>
</gene>
<dbReference type="InterPro" id="IPR039425">
    <property type="entry name" value="RNA_pol_sigma-70-like"/>
</dbReference>
<evidence type="ECO:0000259" key="7">
    <source>
        <dbReference type="Pfam" id="PF08281"/>
    </source>
</evidence>
<dbReference type="EMBL" id="CP065425">
    <property type="protein sequence ID" value="QQZ11189.1"/>
    <property type="molecule type" value="Genomic_DNA"/>
</dbReference>
<keyword evidence="2" id="KW-0805">Transcription regulation</keyword>
<evidence type="ECO:0000256" key="5">
    <source>
        <dbReference type="ARBA" id="ARBA00023163"/>
    </source>
</evidence>
<accession>A0ABX7E7I0</accession>
<dbReference type="Gene3D" id="1.10.1740.10">
    <property type="match status" value="1"/>
</dbReference>
<dbReference type="SUPFAM" id="SSF88659">
    <property type="entry name" value="Sigma3 and sigma4 domains of RNA polymerase sigma factors"/>
    <property type="match status" value="1"/>
</dbReference>
<feature type="domain" description="RNA polymerase sigma factor 70 region 4 type 2" evidence="7">
    <location>
        <begin position="106"/>
        <end position="157"/>
    </location>
</feature>
<comment type="similarity">
    <text evidence="1">Belongs to the sigma-70 factor family. ECF subfamily.</text>
</comment>
<dbReference type="InterPro" id="IPR013249">
    <property type="entry name" value="RNA_pol_sigma70_r4_t2"/>
</dbReference>
<dbReference type="Proteomes" id="UP000595691">
    <property type="component" value="Chromosome"/>
</dbReference>
<protein>
    <submittedName>
        <fullName evidence="8">Sigma-70 family RNA polymerase sigma factor</fullName>
    </submittedName>
</protein>
<proteinExistence type="inferred from homology"/>
<dbReference type="Pfam" id="PF04542">
    <property type="entry name" value="Sigma70_r2"/>
    <property type="match status" value="1"/>
</dbReference>
<keyword evidence="3" id="KW-0731">Sigma factor</keyword>
<name>A0ABX7E7I0_9BACI</name>
<evidence type="ECO:0000313" key="8">
    <source>
        <dbReference type="EMBL" id="QQZ11189.1"/>
    </source>
</evidence>
<dbReference type="SUPFAM" id="SSF88946">
    <property type="entry name" value="Sigma2 domain of RNA polymerase sigma factors"/>
    <property type="match status" value="1"/>
</dbReference>